<protein>
    <recommendedName>
        <fullName evidence="9">Lysine-specific metallo-endopeptidase domain-containing protein</fullName>
    </recommendedName>
</protein>
<dbReference type="GO" id="GO:0046872">
    <property type="term" value="F:metal ion binding"/>
    <property type="evidence" value="ECO:0007669"/>
    <property type="project" value="UniProtKB-KW"/>
</dbReference>
<dbReference type="STRING" id="1108595.BKX93_08290"/>
<dbReference type="GO" id="GO:0006508">
    <property type="term" value="P:proteolysis"/>
    <property type="evidence" value="ECO:0007669"/>
    <property type="project" value="UniProtKB-KW"/>
</dbReference>
<proteinExistence type="inferred from homology"/>
<evidence type="ECO:0000256" key="3">
    <source>
        <dbReference type="ARBA" id="ARBA00022670"/>
    </source>
</evidence>
<keyword evidence="8" id="KW-0732">Signal</keyword>
<dbReference type="Gene3D" id="2.60.40.2970">
    <property type="match status" value="1"/>
</dbReference>
<feature type="signal peptide" evidence="8">
    <location>
        <begin position="1"/>
        <end position="20"/>
    </location>
</feature>
<dbReference type="Gene3D" id="3.40.390.10">
    <property type="entry name" value="Collagenase (Catalytic Domain)"/>
    <property type="match status" value="1"/>
</dbReference>
<evidence type="ECO:0000256" key="5">
    <source>
        <dbReference type="ARBA" id="ARBA00022801"/>
    </source>
</evidence>
<dbReference type="GO" id="GO:0004222">
    <property type="term" value="F:metalloendopeptidase activity"/>
    <property type="evidence" value="ECO:0007669"/>
    <property type="project" value="InterPro"/>
</dbReference>
<evidence type="ECO:0000256" key="4">
    <source>
        <dbReference type="ARBA" id="ARBA00022723"/>
    </source>
</evidence>
<dbReference type="PANTHER" id="PTHR37016:SF3">
    <property type="entry name" value="NEUTRAL PROTEASE 2-RELATED"/>
    <property type="match status" value="1"/>
</dbReference>
<evidence type="ECO:0000256" key="6">
    <source>
        <dbReference type="ARBA" id="ARBA00022833"/>
    </source>
</evidence>
<dbReference type="Proteomes" id="UP000178776">
    <property type="component" value="Chromosome"/>
</dbReference>
<dbReference type="EMBL" id="CP017707">
    <property type="protein sequence ID" value="AOZ49998.1"/>
    <property type="molecule type" value="Genomic_DNA"/>
</dbReference>
<dbReference type="CDD" id="cd11306">
    <property type="entry name" value="M35_peptidyl-Lys"/>
    <property type="match status" value="1"/>
</dbReference>
<feature type="domain" description="Lysine-specific metallo-endopeptidase" evidence="9">
    <location>
        <begin position="225"/>
        <end position="358"/>
    </location>
</feature>
<sequence length="364" mass="38842">MDKRLPIAAAALLLASSAFAGDLQVSLGQPAVSAAQDVDVTVTYRNTGKETLHVYRWYLPGKELQEQFLAVNVNGKQAEYLGPRYKRVAPSLRDTVSLAPGATLNAKVRVSDYYDLSKGGQLSVRFESNSGKVLNRSLPAGVSAKSSGAAQPQDEAIVSNAVSGYSGGKASPLLQRSQAAKLEWQALARTAVSGVTYAGNCSVTQQNQSRDGVTAASAMADETNAYLKGTPSGTQRYTTWFGKYSQANWSTAKSHYVNIKDALDTKPIKLDCSCTDGGTYAYVYPSQPYTIYLCGAFWTAPTKGTDSKGGTLVHELSHFTVVAGTDDHVYGQAGAKNLAKTNPAQALNNADNHEYFAENTPNQP</sequence>
<dbReference type="SMART" id="SM01351">
    <property type="entry name" value="Aspzincin_M35"/>
    <property type="match status" value="1"/>
</dbReference>
<reference evidence="10 11" key="1">
    <citation type="submission" date="2016-10" db="EMBL/GenBank/DDBJ databases">
        <title>Chromobacterium muskegensis sp. nov., an insecticidal bacterium isolated from Sphagnum bogs.</title>
        <authorList>
            <person name="Sparks M.E."/>
            <person name="Blackburn M.B."/>
            <person name="Gundersen-Rindal D.E."/>
            <person name="Mitchell A."/>
            <person name="Farrar R."/>
            <person name="Kuhar D."/>
        </authorList>
    </citation>
    <scope>NUCLEOTIDE SEQUENCE [LARGE SCALE GENOMIC DNA]</scope>
    <source>
        <strain evidence="10 11">21-1</strain>
    </source>
</reference>
<dbReference type="RefSeq" id="WP_046157203.1">
    <property type="nucleotide sequence ID" value="NZ_CP017707.1"/>
</dbReference>
<dbReference type="AlphaFoldDB" id="A0A1D9LFE7"/>
<dbReference type="InterPro" id="IPR029463">
    <property type="entry name" value="Lys_MEP"/>
</dbReference>
<dbReference type="InterPro" id="IPR050414">
    <property type="entry name" value="Fungal_M35_metalloproteases"/>
</dbReference>
<dbReference type="PANTHER" id="PTHR37016">
    <property type="match status" value="1"/>
</dbReference>
<comment type="cofactor">
    <cofactor evidence="1">
        <name>Zn(2+)</name>
        <dbReference type="ChEBI" id="CHEBI:29105"/>
    </cofactor>
</comment>
<dbReference type="Pfam" id="PF14521">
    <property type="entry name" value="Aspzincin_M35"/>
    <property type="match status" value="1"/>
</dbReference>
<organism evidence="10 11">
    <name type="scientific">Chromobacterium vaccinii</name>
    <dbReference type="NCBI Taxonomy" id="1108595"/>
    <lineage>
        <taxon>Bacteria</taxon>
        <taxon>Pseudomonadati</taxon>
        <taxon>Pseudomonadota</taxon>
        <taxon>Betaproteobacteria</taxon>
        <taxon>Neisseriales</taxon>
        <taxon>Chromobacteriaceae</taxon>
        <taxon>Chromobacterium</taxon>
    </lineage>
</organism>
<keyword evidence="4" id="KW-0479">Metal-binding</keyword>
<keyword evidence="7" id="KW-0482">Metalloprotease</keyword>
<comment type="similarity">
    <text evidence="2">Belongs to the peptidase M35 family.</text>
</comment>
<dbReference type="KEGG" id="cvc:BKX93_08290"/>
<evidence type="ECO:0000256" key="7">
    <source>
        <dbReference type="ARBA" id="ARBA00023049"/>
    </source>
</evidence>
<keyword evidence="3" id="KW-0645">Protease</keyword>
<name>A0A1D9LFE7_9NEIS</name>
<evidence type="ECO:0000256" key="2">
    <source>
        <dbReference type="ARBA" id="ARBA00010279"/>
    </source>
</evidence>
<evidence type="ECO:0000313" key="10">
    <source>
        <dbReference type="EMBL" id="AOZ49998.1"/>
    </source>
</evidence>
<keyword evidence="6" id="KW-0862">Zinc</keyword>
<accession>A0A1D9LFE7</accession>
<evidence type="ECO:0000313" key="11">
    <source>
        <dbReference type="Proteomes" id="UP000178776"/>
    </source>
</evidence>
<feature type="chain" id="PRO_5009443044" description="Lysine-specific metallo-endopeptidase domain-containing protein" evidence="8">
    <location>
        <begin position="21"/>
        <end position="364"/>
    </location>
</feature>
<keyword evidence="5" id="KW-0378">Hydrolase</keyword>
<evidence type="ECO:0000256" key="8">
    <source>
        <dbReference type="SAM" id="SignalP"/>
    </source>
</evidence>
<dbReference type="GeneID" id="68841213"/>
<gene>
    <name evidence="10" type="ORF">BKX93_08290</name>
</gene>
<evidence type="ECO:0000256" key="1">
    <source>
        <dbReference type="ARBA" id="ARBA00001947"/>
    </source>
</evidence>
<dbReference type="SUPFAM" id="SSF55486">
    <property type="entry name" value="Metalloproteases ('zincins'), catalytic domain"/>
    <property type="match status" value="1"/>
</dbReference>
<dbReference type="InterPro" id="IPR034115">
    <property type="entry name" value="M35_peptidyl-Lys"/>
</dbReference>
<dbReference type="InterPro" id="IPR024079">
    <property type="entry name" value="MetalloPept_cat_dom_sf"/>
</dbReference>
<evidence type="ECO:0000259" key="9">
    <source>
        <dbReference type="SMART" id="SM01351"/>
    </source>
</evidence>